<keyword evidence="3" id="KW-0342">GTP-binding</keyword>
<dbReference type="SUPFAM" id="SSF52540">
    <property type="entry name" value="P-loop containing nucleoside triphosphate hydrolases"/>
    <property type="match status" value="1"/>
</dbReference>
<dbReference type="OrthoDB" id="6155334at2759"/>
<dbReference type="FunFam" id="3.40.50.300:FF:000366">
    <property type="entry name" value="GTPase, IMAP family member 2"/>
    <property type="match status" value="1"/>
</dbReference>
<evidence type="ECO:0000313" key="5">
    <source>
        <dbReference type="EMBL" id="CAC5361182.1"/>
    </source>
</evidence>
<keyword evidence="2" id="KW-0547">Nucleotide-binding</keyword>
<evidence type="ECO:0000256" key="2">
    <source>
        <dbReference type="ARBA" id="ARBA00022741"/>
    </source>
</evidence>
<dbReference type="Proteomes" id="UP000507470">
    <property type="component" value="Unassembled WGS sequence"/>
</dbReference>
<comment type="similarity">
    <text evidence="1">Belongs to the TRAFAC class TrmE-Era-EngA-EngB-Septin-like GTPase superfamily. AIG1/Toc34/Toc159-like paraseptin GTPase family. IAN subfamily.</text>
</comment>
<protein>
    <submittedName>
        <fullName evidence="5">GTPase IMAP family member 7</fullName>
    </submittedName>
</protein>
<dbReference type="InterPro" id="IPR006703">
    <property type="entry name" value="G_AIG1"/>
</dbReference>
<proteinExistence type="inferred from homology"/>
<name>A0A6J8A491_MYTCO</name>
<sequence length="276" mass="30285">MGNAATSCSSGIENELRIVVIGKTGSGKSATGNSILQKEAFVSSSSSSSCTKTCRRGLFDTGMSNDELSKEIVKCVGISSPGPHAIIVVVPLAVRFTQEEEATAMHFIELFGEKLMDYMVIIFSHGDNMEKEDSMEKRVADAPAPLRQFIKKCGNRCVIFNNKLASNDEKRNQLKTFIDVVEKMIENNGKWFYTDEIFKEAEEELQKRMGKLEAENEELQSVDLRNTVRNEVEEGGSILSNIGQGILSAGQEMAAAAVEATEFPRLVNGIASWLGQ</sequence>
<dbReference type="GO" id="GO:0005525">
    <property type="term" value="F:GTP binding"/>
    <property type="evidence" value="ECO:0007669"/>
    <property type="project" value="UniProtKB-KW"/>
</dbReference>
<dbReference type="EMBL" id="CACVKT020000584">
    <property type="protein sequence ID" value="CAC5361182.1"/>
    <property type="molecule type" value="Genomic_DNA"/>
</dbReference>
<dbReference type="PANTHER" id="PTHR10903:SF184">
    <property type="entry name" value="GTP-BINDING PROTEIN A"/>
    <property type="match status" value="1"/>
</dbReference>
<reference evidence="5 6" key="1">
    <citation type="submission" date="2020-06" db="EMBL/GenBank/DDBJ databases">
        <authorList>
            <person name="Li R."/>
            <person name="Bekaert M."/>
        </authorList>
    </citation>
    <scope>NUCLEOTIDE SEQUENCE [LARGE SCALE GENOMIC DNA]</scope>
    <source>
        <strain evidence="6">wild</strain>
    </source>
</reference>
<dbReference type="PROSITE" id="PS51720">
    <property type="entry name" value="G_AIG1"/>
    <property type="match status" value="1"/>
</dbReference>
<dbReference type="InterPro" id="IPR027417">
    <property type="entry name" value="P-loop_NTPase"/>
</dbReference>
<accession>A0A6J8A491</accession>
<keyword evidence="6" id="KW-1185">Reference proteome</keyword>
<feature type="domain" description="AIG1-type G" evidence="4">
    <location>
        <begin position="13"/>
        <end position="202"/>
    </location>
</feature>
<gene>
    <name evidence="5" type="ORF">MCOR_3407</name>
</gene>
<dbReference type="AlphaFoldDB" id="A0A6J8A491"/>
<dbReference type="Pfam" id="PF04548">
    <property type="entry name" value="AIG1"/>
    <property type="match status" value="1"/>
</dbReference>
<evidence type="ECO:0000256" key="1">
    <source>
        <dbReference type="ARBA" id="ARBA00008535"/>
    </source>
</evidence>
<organism evidence="5 6">
    <name type="scientific">Mytilus coruscus</name>
    <name type="common">Sea mussel</name>
    <dbReference type="NCBI Taxonomy" id="42192"/>
    <lineage>
        <taxon>Eukaryota</taxon>
        <taxon>Metazoa</taxon>
        <taxon>Spiralia</taxon>
        <taxon>Lophotrochozoa</taxon>
        <taxon>Mollusca</taxon>
        <taxon>Bivalvia</taxon>
        <taxon>Autobranchia</taxon>
        <taxon>Pteriomorphia</taxon>
        <taxon>Mytilida</taxon>
        <taxon>Mytiloidea</taxon>
        <taxon>Mytilidae</taxon>
        <taxon>Mytilinae</taxon>
        <taxon>Mytilus</taxon>
    </lineage>
</organism>
<dbReference type="PANTHER" id="PTHR10903">
    <property type="entry name" value="GTPASE, IMAP FAMILY MEMBER-RELATED"/>
    <property type="match status" value="1"/>
</dbReference>
<dbReference type="InterPro" id="IPR045058">
    <property type="entry name" value="GIMA/IAN/Toc"/>
</dbReference>
<dbReference type="Gene3D" id="3.40.50.300">
    <property type="entry name" value="P-loop containing nucleotide triphosphate hydrolases"/>
    <property type="match status" value="1"/>
</dbReference>
<evidence type="ECO:0000259" key="4">
    <source>
        <dbReference type="PROSITE" id="PS51720"/>
    </source>
</evidence>
<evidence type="ECO:0000313" key="6">
    <source>
        <dbReference type="Proteomes" id="UP000507470"/>
    </source>
</evidence>
<evidence type="ECO:0000256" key="3">
    <source>
        <dbReference type="ARBA" id="ARBA00023134"/>
    </source>
</evidence>